<evidence type="ECO:0000313" key="2">
    <source>
        <dbReference type="EMBL" id="MDR6533259.1"/>
    </source>
</evidence>
<gene>
    <name evidence="2" type="ORF">J2800_004021</name>
</gene>
<organism evidence="2 3">
    <name type="scientific">Caulobacter rhizosphaerae</name>
    <dbReference type="NCBI Taxonomy" id="2010972"/>
    <lineage>
        <taxon>Bacteria</taxon>
        <taxon>Pseudomonadati</taxon>
        <taxon>Pseudomonadota</taxon>
        <taxon>Alphaproteobacteria</taxon>
        <taxon>Caulobacterales</taxon>
        <taxon>Caulobacteraceae</taxon>
        <taxon>Caulobacter</taxon>
    </lineage>
</organism>
<dbReference type="EMBL" id="JAVDRL010000012">
    <property type="protein sequence ID" value="MDR6533259.1"/>
    <property type="molecule type" value="Genomic_DNA"/>
</dbReference>
<evidence type="ECO:0000313" key="3">
    <source>
        <dbReference type="Proteomes" id="UP001262754"/>
    </source>
</evidence>
<reference evidence="2 3" key="1">
    <citation type="submission" date="2023-07" db="EMBL/GenBank/DDBJ databases">
        <title>Sorghum-associated microbial communities from plants grown in Nebraska, USA.</title>
        <authorList>
            <person name="Schachtman D."/>
        </authorList>
    </citation>
    <scope>NUCLEOTIDE SEQUENCE [LARGE SCALE GENOMIC DNA]</scope>
    <source>
        <strain evidence="2 3">DS2154</strain>
    </source>
</reference>
<accession>A0ABU1N479</accession>
<dbReference type="Proteomes" id="UP001262754">
    <property type="component" value="Unassembled WGS sequence"/>
</dbReference>
<sequence length="301" mass="31713">MRKRSMALAAVAASILLTPRALTPKAQAFGTIRSLGQNAEHERITRSGLATFGFGSDSLDQLAGKNGTWGAVGAPDNPTRGLMSSKPAHCDGGDFFTPGAYPQSAATAQNILTSCRTYIYNNINAAVSDAAGLVKPNLQLGSTSIFGGCTFNGVKGRAKCNVFEDMGMAFHAAQDFYSHSNWIDTPRAAPSIADPQGLNHAAPAPWLSPAGGAFPAGLISGCYDGFPESLYCSGRIRHAVLNKDTTGTARGLPAYNRAMDVAAQDTRAKWAYFESRLVAVYGAPRGNKMICVLKRDNPGSC</sequence>
<keyword evidence="1" id="KW-0732">Signal</keyword>
<keyword evidence="3" id="KW-1185">Reference proteome</keyword>
<feature type="chain" id="PRO_5045803387" description="CinY protein" evidence="1">
    <location>
        <begin position="29"/>
        <end position="301"/>
    </location>
</feature>
<comment type="caution">
    <text evidence="2">The sequence shown here is derived from an EMBL/GenBank/DDBJ whole genome shotgun (WGS) entry which is preliminary data.</text>
</comment>
<feature type="signal peptide" evidence="1">
    <location>
        <begin position="1"/>
        <end position="28"/>
    </location>
</feature>
<evidence type="ECO:0008006" key="4">
    <source>
        <dbReference type="Google" id="ProtNLM"/>
    </source>
</evidence>
<proteinExistence type="predicted"/>
<dbReference type="RefSeq" id="WP_310034095.1">
    <property type="nucleotide sequence ID" value="NZ_JAVDRL010000012.1"/>
</dbReference>
<protein>
    <recommendedName>
        <fullName evidence="4">CinY protein</fullName>
    </recommendedName>
</protein>
<name>A0ABU1N479_9CAUL</name>
<evidence type="ECO:0000256" key="1">
    <source>
        <dbReference type="SAM" id="SignalP"/>
    </source>
</evidence>